<proteinExistence type="predicted"/>
<dbReference type="KEGG" id="por:APT59_01785"/>
<accession>A0A0U4WCV9</accession>
<gene>
    <name evidence="1" type="ORF">APT59_01785</name>
</gene>
<evidence type="ECO:0000313" key="1">
    <source>
        <dbReference type="EMBL" id="ALZ82994.1"/>
    </source>
</evidence>
<dbReference type="AlphaFoldDB" id="A0A0U4WCV9"/>
<dbReference type="InterPro" id="IPR036287">
    <property type="entry name" value="Rv1873-like_sf"/>
</dbReference>
<organism evidence="1 2">
    <name type="scientific">Pseudomonas oryzihabitans</name>
    <dbReference type="NCBI Taxonomy" id="47885"/>
    <lineage>
        <taxon>Bacteria</taxon>
        <taxon>Pseudomonadati</taxon>
        <taxon>Pseudomonadota</taxon>
        <taxon>Gammaproteobacteria</taxon>
        <taxon>Pseudomonadales</taxon>
        <taxon>Pseudomonadaceae</taxon>
        <taxon>Pseudomonas</taxon>
    </lineage>
</organism>
<dbReference type="Pfam" id="PF08837">
    <property type="entry name" value="DUF1810"/>
    <property type="match status" value="1"/>
</dbReference>
<dbReference type="SUPFAM" id="SSF140736">
    <property type="entry name" value="Rv1873-like"/>
    <property type="match status" value="1"/>
</dbReference>
<dbReference type="OrthoDB" id="9801870at2"/>
<dbReference type="PIRSF" id="PIRSF008546">
    <property type="entry name" value="UCP008546"/>
    <property type="match status" value="1"/>
</dbReference>
<dbReference type="EMBL" id="CP013987">
    <property type="protein sequence ID" value="ALZ82994.1"/>
    <property type="molecule type" value="Genomic_DNA"/>
</dbReference>
<sequence length="140" mass="15563">MPVDHDLQRFVDAQATTYATALAEIRAGRKRSHWIWFIFPQIQGLGRSETAQHYAIASRDEASSYLAHPVLGPRLREITKAALEHPGLSATALFGQPDDLKFHSSLTLFAAVAEDPEPFREALKTFFAGQPDEATLTRLC</sequence>
<protein>
    <submittedName>
        <fullName evidence="1">Calpastatin</fullName>
    </submittedName>
</protein>
<dbReference type="Proteomes" id="UP000064137">
    <property type="component" value="Chromosome"/>
</dbReference>
<evidence type="ECO:0000313" key="2">
    <source>
        <dbReference type="Proteomes" id="UP000064137"/>
    </source>
</evidence>
<dbReference type="RefSeq" id="WP_059313284.1">
    <property type="nucleotide sequence ID" value="NZ_CP013987.1"/>
</dbReference>
<dbReference type="InterPro" id="IPR014937">
    <property type="entry name" value="DUF1810"/>
</dbReference>
<dbReference type="Gene3D" id="1.25.40.380">
    <property type="entry name" value="Protein of unknown function DUF1810"/>
    <property type="match status" value="1"/>
</dbReference>
<reference evidence="1 2" key="1">
    <citation type="submission" date="2016-01" db="EMBL/GenBank/DDBJ databases">
        <title>Annotation of Pseudomonas oryzihabitans USDA-ARS-USMARC-56511.</title>
        <authorList>
            <person name="Harhay G.P."/>
            <person name="Harhay D.M."/>
            <person name="Smith T.P.L."/>
            <person name="Bono J.L."/>
            <person name="Heaton M.P."/>
            <person name="Clawson M.L."/>
            <person name="Chitko-Mckown C.G."/>
            <person name="Capik S.F."/>
            <person name="DeDonder K.D."/>
            <person name="Apley M.D."/>
            <person name="Lubbers B.V."/>
            <person name="White B.J."/>
            <person name="Larson R.L."/>
        </authorList>
    </citation>
    <scope>NUCLEOTIDE SEQUENCE [LARGE SCALE GENOMIC DNA]</scope>
    <source>
        <strain evidence="1 2">USDA-ARS-USMARC-56511</strain>
    </source>
</reference>
<name>A0A0U4WCV9_9PSED</name>